<proteinExistence type="inferred from homology"/>
<dbReference type="Proteomes" id="UP000596004">
    <property type="component" value="Chromosome"/>
</dbReference>
<feature type="transmembrane region" description="Helical" evidence="11">
    <location>
        <begin position="83"/>
        <end position="103"/>
    </location>
</feature>
<dbReference type="NCBIfam" id="NF003114">
    <property type="entry name" value="PRK04032.1"/>
    <property type="match status" value="1"/>
</dbReference>
<comment type="catalytic activity">
    <reaction evidence="11">
        <text>2,3-bis-O-(geranylgeranyl)-sn-glycerol 1-phosphate + CTP + H(+) = CDP-2,3-bis-O-(geranylgeranyl)-sn-glycerol + diphosphate</text>
        <dbReference type="Rhea" id="RHEA:25690"/>
        <dbReference type="ChEBI" id="CHEBI:15378"/>
        <dbReference type="ChEBI" id="CHEBI:33019"/>
        <dbReference type="ChEBI" id="CHEBI:37563"/>
        <dbReference type="ChEBI" id="CHEBI:58837"/>
        <dbReference type="ChEBI" id="CHEBI:58838"/>
        <dbReference type="EC" id="2.7.7.67"/>
    </reaction>
</comment>
<dbReference type="GO" id="GO:0046474">
    <property type="term" value="P:glycerophospholipid biosynthetic process"/>
    <property type="evidence" value="ECO:0007669"/>
    <property type="project" value="UniProtKB-UniRule"/>
</dbReference>
<keyword evidence="3 11" id="KW-0808">Transferase</keyword>
<evidence type="ECO:0000256" key="1">
    <source>
        <dbReference type="ARBA" id="ARBA00022475"/>
    </source>
</evidence>
<protein>
    <recommendedName>
        <fullName evidence="11">CDP-archaeol synthase</fullName>
        <ecNumber evidence="11">2.7.7.67</ecNumber>
    </recommendedName>
    <alternativeName>
        <fullName evidence="11">CDP-2,3-bis-(O-geranylgeranyl)-sn-glycerol synthase</fullName>
    </alternativeName>
</protein>
<evidence type="ECO:0000256" key="8">
    <source>
        <dbReference type="ARBA" id="ARBA00023136"/>
    </source>
</evidence>
<gene>
    <name evidence="11" type="primary">carS</name>
    <name evidence="12" type="ORF">IPJ89_01345</name>
</gene>
<feature type="transmembrane region" description="Helical" evidence="11">
    <location>
        <begin position="52"/>
        <end position="71"/>
    </location>
</feature>
<dbReference type="GO" id="GO:0043338">
    <property type="term" value="F:CDP-2,3-bis-(O-geranylgeranyl)-sn-glycerol synthase activity"/>
    <property type="evidence" value="ECO:0007669"/>
    <property type="project" value="UniProtKB-EC"/>
</dbReference>
<dbReference type="EC" id="2.7.7.67" evidence="11"/>
<dbReference type="InterPro" id="IPR002726">
    <property type="entry name" value="CarS_archaea"/>
</dbReference>
<comment type="cofactor">
    <cofactor evidence="11">
        <name>Mg(2+)</name>
        <dbReference type="ChEBI" id="CHEBI:18420"/>
    </cofactor>
</comment>
<evidence type="ECO:0000256" key="11">
    <source>
        <dbReference type="HAMAP-Rule" id="MF_01117"/>
    </source>
</evidence>
<keyword evidence="12" id="KW-0548">Nucleotidyltransferase</keyword>
<organism evidence="12">
    <name type="scientific">Candidatus Iainarchaeum sp</name>
    <dbReference type="NCBI Taxonomy" id="3101447"/>
    <lineage>
        <taxon>Archaea</taxon>
        <taxon>Candidatus Iainarchaeota</taxon>
        <taxon>Candidatus Iainarchaeia</taxon>
        <taxon>Candidatus Iainarchaeales</taxon>
        <taxon>Candidatus Iainarchaeaceae</taxon>
        <taxon>Candidatus Iainarchaeum</taxon>
    </lineage>
</organism>
<feature type="transmembrane region" description="Helical" evidence="11">
    <location>
        <begin position="6"/>
        <end position="31"/>
    </location>
</feature>
<dbReference type="PANTHER" id="PTHR39650">
    <property type="entry name" value="CDP-ARCHAEOL SYNTHASE"/>
    <property type="match status" value="1"/>
</dbReference>
<keyword evidence="1 11" id="KW-1003">Cell membrane</keyword>
<comment type="pathway">
    <text evidence="11">Membrane lipid metabolism; glycerophospholipid metabolism.</text>
</comment>
<keyword evidence="5 11" id="KW-0460">Magnesium</keyword>
<feature type="transmembrane region" description="Helical" evidence="11">
    <location>
        <begin position="139"/>
        <end position="156"/>
    </location>
</feature>
<dbReference type="HAMAP" id="MF_01117">
    <property type="entry name" value="CDP_archaeol_synth"/>
    <property type="match status" value="1"/>
</dbReference>
<feature type="transmembrane region" description="Helical" evidence="11">
    <location>
        <begin position="115"/>
        <end position="133"/>
    </location>
</feature>
<dbReference type="AlphaFoldDB" id="A0A7T9I2K8"/>
<comment type="subcellular location">
    <subcellularLocation>
        <location evidence="11">Cell membrane</location>
        <topology evidence="11">Multi-pass membrane protein</topology>
    </subcellularLocation>
</comment>
<keyword evidence="8 11" id="KW-0472">Membrane</keyword>
<keyword evidence="2 11" id="KW-0444">Lipid biosynthesis</keyword>
<evidence type="ECO:0000256" key="2">
    <source>
        <dbReference type="ARBA" id="ARBA00022516"/>
    </source>
</evidence>
<dbReference type="UniPathway" id="UPA00940"/>
<keyword evidence="4 11" id="KW-0812">Transmembrane</keyword>
<evidence type="ECO:0000256" key="6">
    <source>
        <dbReference type="ARBA" id="ARBA00022989"/>
    </source>
</evidence>
<dbReference type="EMBL" id="CP064981">
    <property type="protein sequence ID" value="QQR92872.1"/>
    <property type="molecule type" value="Genomic_DNA"/>
</dbReference>
<keyword evidence="7 11" id="KW-0443">Lipid metabolism</keyword>
<dbReference type="GO" id="GO:0005886">
    <property type="term" value="C:plasma membrane"/>
    <property type="evidence" value="ECO:0007669"/>
    <property type="project" value="UniProtKB-SubCell"/>
</dbReference>
<evidence type="ECO:0000256" key="5">
    <source>
        <dbReference type="ARBA" id="ARBA00022842"/>
    </source>
</evidence>
<keyword evidence="9 11" id="KW-0594">Phospholipid biosynthesis</keyword>
<dbReference type="InterPro" id="IPR032690">
    <property type="entry name" value="CarS"/>
</dbReference>
<reference evidence="12" key="1">
    <citation type="submission" date="2020-11" db="EMBL/GenBank/DDBJ databases">
        <title>Connecting structure to function with the recovery of over 1000 high-quality activated sludge metagenome-assembled genomes encoding full-length rRNA genes using long-read sequencing.</title>
        <authorList>
            <person name="Singleton C.M."/>
            <person name="Petriglieri F."/>
            <person name="Kristensen J.M."/>
            <person name="Kirkegaard R.H."/>
            <person name="Michaelsen T.Y."/>
            <person name="Andersen M.H."/>
            <person name="Karst S.M."/>
            <person name="Dueholm M.S."/>
            <person name="Nielsen P.H."/>
            <person name="Albertsen M."/>
        </authorList>
    </citation>
    <scope>NUCLEOTIDE SEQUENCE</scope>
    <source>
        <strain evidence="12">Fred_18-Q3-R57-64_BAT3C.431</strain>
    </source>
</reference>
<comment type="function">
    <text evidence="11">Catalyzes the formation of CDP-2,3-bis-(O-geranylgeranyl)-sn-glycerol (CDP-archaeol) from 2,3-bis-(O-geranylgeranyl)-sn-glycerol 1-phosphate (DGGGP) and CTP. This reaction is the third ether-bond-formation step in the biosynthesis of archaeal membrane lipids.</text>
</comment>
<dbReference type="PANTHER" id="PTHR39650:SF1">
    <property type="entry name" value="CDP-ARCHAEOL SYNTHASE"/>
    <property type="match status" value="1"/>
</dbReference>
<evidence type="ECO:0000256" key="9">
    <source>
        <dbReference type="ARBA" id="ARBA00023209"/>
    </source>
</evidence>
<accession>A0A7T9I2K8</accession>
<evidence type="ECO:0000256" key="7">
    <source>
        <dbReference type="ARBA" id="ARBA00023098"/>
    </source>
</evidence>
<name>A0A7T9I2K8_9ARCH</name>
<comment type="similarity">
    <text evidence="11">Belongs to the CDP-archaeol synthase family.</text>
</comment>
<evidence type="ECO:0000256" key="10">
    <source>
        <dbReference type="ARBA" id="ARBA00023264"/>
    </source>
</evidence>
<evidence type="ECO:0000256" key="4">
    <source>
        <dbReference type="ARBA" id="ARBA00022692"/>
    </source>
</evidence>
<keyword evidence="6 11" id="KW-1133">Transmembrane helix</keyword>
<evidence type="ECO:0000313" key="12">
    <source>
        <dbReference type="EMBL" id="QQR92872.1"/>
    </source>
</evidence>
<evidence type="ECO:0000256" key="3">
    <source>
        <dbReference type="ARBA" id="ARBA00022679"/>
    </source>
</evidence>
<dbReference type="Pfam" id="PF01864">
    <property type="entry name" value="CarS-like"/>
    <property type="match status" value="1"/>
</dbReference>
<sequence length="170" mass="18597">MLTLMLYVALTAAPMYVANASAMIFGGKTPLDGGKHFWDGKPLLGKGKTWKGTLMGILTGTFAGLLIWNFFPEQALLLTPYYPSYSFLLALGAIAGDIVGSFLKRRMDIERGKQAPLLDQLDFVIGGLVLGLVYFQPDIIQVLVLALITPLVHSLANRLAFTLKLKNVPW</sequence>
<keyword evidence="10 11" id="KW-1208">Phospholipid metabolism</keyword>